<dbReference type="EMBL" id="JARK01001710">
    <property type="protein sequence ID" value="EYB81771.1"/>
    <property type="molecule type" value="Genomic_DNA"/>
</dbReference>
<dbReference type="Proteomes" id="UP000024635">
    <property type="component" value="Unassembled WGS sequence"/>
</dbReference>
<accession>A0A016RTY3</accession>
<name>A0A016RTY3_9BILA</name>
<dbReference type="AlphaFoldDB" id="A0A016RTY3"/>
<evidence type="ECO:0000313" key="1">
    <source>
        <dbReference type="EMBL" id="EYB81771.1"/>
    </source>
</evidence>
<evidence type="ECO:0000313" key="2">
    <source>
        <dbReference type="Proteomes" id="UP000024635"/>
    </source>
</evidence>
<sequence length="94" mass="10506">MSDGAVVRAGCYHVYCYGSTLVAKKRLQILPVLATHAAVTTKFSQNMLTTCYELVVLEGMDFVTLCVSRFLPLFPSRTALRLSSCREVHDFMII</sequence>
<protein>
    <submittedName>
        <fullName evidence="1">Uncharacterized protein</fullName>
    </submittedName>
</protein>
<reference evidence="2" key="1">
    <citation type="journal article" date="2015" name="Nat. Genet.">
        <title>The genome and transcriptome of the zoonotic hookworm Ancylostoma ceylanicum identify infection-specific gene families.</title>
        <authorList>
            <person name="Schwarz E.M."/>
            <person name="Hu Y."/>
            <person name="Antoshechkin I."/>
            <person name="Miller M.M."/>
            <person name="Sternberg P.W."/>
            <person name="Aroian R.V."/>
        </authorList>
    </citation>
    <scope>NUCLEOTIDE SEQUENCE</scope>
    <source>
        <strain evidence="2">HY135</strain>
    </source>
</reference>
<proteinExistence type="predicted"/>
<comment type="caution">
    <text evidence="1">The sequence shown here is derived from an EMBL/GenBank/DDBJ whole genome shotgun (WGS) entry which is preliminary data.</text>
</comment>
<keyword evidence="2" id="KW-1185">Reference proteome</keyword>
<gene>
    <name evidence="1" type="primary">Acey_s0374.g208</name>
    <name evidence="1" type="ORF">Y032_0374g208</name>
</gene>
<organism evidence="1 2">
    <name type="scientific">Ancylostoma ceylanicum</name>
    <dbReference type="NCBI Taxonomy" id="53326"/>
    <lineage>
        <taxon>Eukaryota</taxon>
        <taxon>Metazoa</taxon>
        <taxon>Ecdysozoa</taxon>
        <taxon>Nematoda</taxon>
        <taxon>Chromadorea</taxon>
        <taxon>Rhabditida</taxon>
        <taxon>Rhabditina</taxon>
        <taxon>Rhabditomorpha</taxon>
        <taxon>Strongyloidea</taxon>
        <taxon>Ancylostomatidae</taxon>
        <taxon>Ancylostomatinae</taxon>
        <taxon>Ancylostoma</taxon>
    </lineage>
</organism>